<protein>
    <submittedName>
        <fullName evidence="9">Pimeloyl-CoA dehydrogenase small subunit</fullName>
    </submittedName>
</protein>
<organism evidence="9 10">
    <name type="scientific">Bordetella genomosp. 9</name>
    <dbReference type="NCBI Taxonomy" id="1416803"/>
    <lineage>
        <taxon>Bacteria</taxon>
        <taxon>Pseudomonadati</taxon>
        <taxon>Pseudomonadota</taxon>
        <taxon>Betaproteobacteria</taxon>
        <taxon>Burkholderiales</taxon>
        <taxon>Alcaligenaceae</taxon>
        <taxon>Bordetella</taxon>
    </lineage>
</organism>
<dbReference type="CDD" id="cd00567">
    <property type="entry name" value="ACAD"/>
    <property type="match status" value="1"/>
</dbReference>
<keyword evidence="3" id="KW-0285">Flavoprotein</keyword>
<evidence type="ECO:0000259" key="6">
    <source>
        <dbReference type="Pfam" id="PF00441"/>
    </source>
</evidence>
<dbReference type="InterPro" id="IPR046373">
    <property type="entry name" value="Acyl-CoA_Oxase/DH_mid-dom_sf"/>
</dbReference>
<feature type="domain" description="Acyl-CoA dehydrogenase/oxidase N-terminal" evidence="8">
    <location>
        <begin position="6"/>
        <end position="102"/>
    </location>
</feature>
<evidence type="ECO:0000313" key="9">
    <source>
        <dbReference type="EMBL" id="OZI25847.1"/>
    </source>
</evidence>
<dbReference type="RefSeq" id="WP_094844982.1">
    <property type="nucleotide sequence ID" value="NZ_NEVJ01000001.1"/>
</dbReference>
<dbReference type="AlphaFoldDB" id="A0A261RM25"/>
<dbReference type="GO" id="GO:0003995">
    <property type="term" value="F:acyl-CoA dehydrogenase activity"/>
    <property type="evidence" value="ECO:0007669"/>
    <property type="project" value="TreeGrafter"/>
</dbReference>
<dbReference type="EMBL" id="NEVJ01000001">
    <property type="protein sequence ID" value="OZI25847.1"/>
    <property type="molecule type" value="Genomic_DNA"/>
</dbReference>
<evidence type="ECO:0000259" key="8">
    <source>
        <dbReference type="Pfam" id="PF02771"/>
    </source>
</evidence>
<evidence type="ECO:0000259" key="7">
    <source>
        <dbReference type="Pfam" id="PF02770"/>
    </source>
</evidence>
<dbReference type="Pfam" id="PF02771">
    <property type="entry name" value="Acyl-CoA_dh_N"/>
    <property type="match status" value="1"/>
</dbReference>
<dbReference type="Gene3D" id="1.10.540.10">
    <property type="entry name" value="Acyl-CoA dehydrogenase/oxidase, N-terminal domain"/>
    <property type="match status" value="1"/>
</dbReference>
<comment type="cofactor">
    <cofactor evidence="1">
        <name>FAD</name>
        <dbReference type="ChEBI" id="CHEBI:57692"/>
    </cofactor>
</comment>
<keyword evidence="10" id="KW-1185">Reference proteome</keyword>
<dbReference type="Pfam" id="PF02770">
    <property type="entry name" value="Acyl-CoA_dh_M"/>
    <property type="match status" value="1"/>
</dbReference>
<evidence type="ECO:0000256" key="2">
    <source>
        <dbReference type="ARBA" id="ARBA00009347"/>
    </source>
</evidence>
<evidence type="ECO:0000256" key="1">
    <source>
        <dbReference type="ARBA" id="ARBA00001974"/>
    </source>
</evidence>
<dbReference type="SUPFAM" id="SSF56645">
    <property type="entry name" value="Acyl-CoA dehydrogenase NM domain-like"/>
    <property type="match status" value="1"/>
</dbReference>
<dbReference type="Pfam" id="PF00441">
    <property type="entry name" value="Acyl-CoA_dh_1"/>
    <property type="match status" value="1"/>
</dbReference>
<evidence type="ECO:0000313" key="10">
    <source>
        <dbReference type="Proteomes" id="UP000216857"/>
    </source>
</evidence>
<dbReference type="Gene3D" id="2.40.110.10">
    <property type="entry name" value="Butyryl-CoA Dehydrogenase, subunit A, domain 2"/>
    <property type="match status" value="1"/>
</dbReference>
<dbReference type="InterPro" id="IPR036250">
    <property type="entry name" value="AcylCo_DH-like_C"/>
</dbReference>
<dbReference type="SUPFAM" id="SSF47203">
    <property type="entry name" value="Acyl-CoA dehydrogenase C-terminal domain-like"/>
    <property type="match status" value="1"/>
</dbReference>
<comment type="similarity">
    <text evidence="2">Belongs to the acyl-CoA dehydrogenase family.</text>
</comment>
<gene>
    <name evidence="9" type="ORF">CAL26_00315</name>
</gene>
<keyword evidence="4" id="KW-0274">FAD</keyword>
<dbReference type="InterPro" id="IPR009100">
    <property type="entry name" value="AcylCoA_DH/oxidase_NM_dom_sf"/>
</dbReference>
<evidence type="ECO:0000256" key="4">
    <source>
        <dbReference type="ARBA" id="ARBA00022827"/>
    </source>
</evidence>
<evidence type="ECO:0000256" key="3">
    <source>
        <dbReference type="ARBA" id="ARBA00022630"/>
    </source>
</evidence>
<dbReference type="InterPro" id="IPR037069">
    <property type="entry name" value="AcylCoA_DH/ox_N_sf"/>
</dbReference>
<dbReference type="PANTHER" id="PTHR43884:SF20">
    <property type="entry name" value="ACYL-COA DEHYDROGENASE FADE28"/>
    <property type="match status" value="1"/>
</dbReference>
<reference evidence="9" key="1">
    <citation type="submission" date="2017-05" db="EMBL/GenBank/DDBJ databases">
        <title>Complete and WGS of Bordetella genogroups.</title>
        <authorList>
            <person name="Spilker T."/>
            <person name="Lipuma J."/>
        </authorList>
    </citation>
    <scope>NUCLEOTIDE SEQUENCE</scope>
    <source>
        <strain evidence="9">AU21707</strain>
    </source>
</reference>
<accession>A0A261RM25</accession>
<dbReference type="InterPro" id="IPR006091">
    <property type="entry name" value="Acyl-CoA_Oxase/DH_mid-dom"/>
</dbReference>
<feature type="domain" description="Acyl-CoA dehydrogenase/oxidase C-terminal" evidence="6">
    <location>
        <begin position="223"/>
        <end position="368"/>
    </location>
</feature>
<dbReference type="GO" id="GO:0050660">
    <property type="term" value="F:flavin adenine dinucleotide binding"/>
    <property type="evidence" value="ECO:0007669"/>
    <property type="project" value="InterPro"/>
</dbReference>
<dbReference type="InterPro" id="IPR009075">
    <property type="entry name" value="AcylCo_DH/oxidase_C"/>
</dbReference>
<feature type="domain" description="Acyl-CoA oxidase/dehydrogenase middle" evidence="7">
    <location>
        <begin position="118"/>
        <end position="210"/>
    </location>
</feature>
<dbReference type="Gene3D" id="1.20.140.10">
    <property type="entry name" value="Butyryl-CoA Dehydrogenase, subunit A, domain 3"/>
    <property type="match status" value="1"/>
</dbReference>
<dbReference type="InterPro" id="IPR013786">
    <property type="entry name" value="AcylCoA_DH/ox_N"/>
</dbReference>
<sequence length="383" mass="40761">MDFNITQDQRQFADALRRWIEKDYGMETRRAIIRTETGVSEQAWAALAELGIPALPLPESAGGLGGSLMDMFIVMEELGRGLIVEPVLATAMGAQFLHLSGHHAERLEGIAAGQSTMACALGERESGYDLFDVAASARPDGDGYVLDGVKTVVPHGAQADHLIVSARTSGARRDGAGISVFLVPADAAGLTARDYRTIDGLRAADVRLSNVRVRRDALLCPEGQGLPLLEAVADHGIVLLCGEAIGAMGALNEATLEYLKTREQFGVPIGSFQVLQHRMVDMAIHLAQARAVATLAAARLSGATDPAERSRLSSAAKARVGQAMKFIAQQAVQLHGGMGLSDELPVSHHVKRLTIIESTLGDTDHHLARYAALSHVLEEETAS</sequence>
<keyword evidence="5" id="KW-0560">Oxidoreductase</keyword>
<dbReference type="OrthoDB" id="9770681at2"/>
<dbReference type="Proteomes" id="UP000216857">
    <property type="component" value="Unassembled WGS sequence"/>
</dbReference>
<comment type="caution">
    <text evidence="9">The sequence shown here is derived from an EMBL/GenBank/DDBJ whole genome shotgun (WGS) entry which is preliminary data.</text>
</comment>
<evidence type="ECO:0000256" key="5">
    <source>
        <dbReference type="ARBA" id="ARBA00023002"/>
    </source>
</evidence>
<name>A0A261RM25_9BORD</name>
<dbReference type="PANTHER" id="PTHR43884">
    <property type="entry name" value="ACYL-COA DEHYDROGENASE"/>
    <property type="match status" value="1"/>
</dbReference>
<proteinExistence type="inferred from homology"/>